<organism evidence="2 3">
    <name type="scientific">Zopfia rhizophila CBS 207.26</name>
    <dbReference type="NCBI Taxonomy" id="1314779"/>
    <lineage>
        <taxon>Eukaryota</taxon>
        <taxon>Fungi</taxon>
        <taxon>Dikarya</taxon>
        <taxon>Ascomycota</taxon>
        <taxon>Pezizomycotina</taxon>
        <taxon>Dothideomycetes</taxon>
        <taxon>Dothideomycetes incertae sedis</taxon>
        <taxon>Zopfiaceae</taxon>
        <taxon>Zopfia</taxon>
    </lineage>
</organism>
<dbReference type="Proteomes" id="UP000800200">
    <property type="component" value="Unassembled WGS sequence"/>
</dbReference>
<keyword evidence="3" id="KW-1185">Reference proteome</keyword>
<dbReference type="AlphaFoldDB" id="A0A6A6EL88"/>
<evidence type="ECO:0000313" key="3">
    <source>
        <dbReference type="Proteomes" id="UP000800200"/>
    </source>
</evidence>
<name>A0A6A6EL88_9PEZI</name>
<evidence type="ECO:0000256" key="1">
    <source>
        <dbReference type="SAM" id="MobiDB-lite"/>
    </source>
</evidence>
<accession>A0A6A6EL88</accession>
<feature type="region of interest" description="Disordered" evidence="1">
    <location>
        <begin position="1"/>
        <end position="55"/>
    </location>
</feature>
<gene>
    <name evidence="2" type="ORF">K469DRAFT_695853</name>
</gene>
<feature type="compositionally biased region" description="Basic and acidic residues" evidence="1">
    <location>
        <begin position="113"/>
        <end position="127"/>
    </location>
</feature>
<reference evidence="2" key="1">
    <citation type="journal article" date="2020" name="Stud. Mycol.">
        <title>101 Dothideomycetes genomes: a test case for predicting lifestyles and emergence of pathogens.</title>
        <authorList>
            <person name="Haridas S."/>
            <person name="Albert R."/>
            <person name="Binder M."/>
            <person name="Bloem J."/>
            <person name="Labutti K."/>
            <person name="Salamov A."/>
            <person name="Andreopoulos B."/>
            <person name="Baker S."/>
            <person name="Barry K."/>
            <person name="Bills G."/>
            <person name="Bluhm B."/>
            <person name="Cannon C."/>
            <person name="Castanera R."/>
            <person name="Culley D."/>
            <person name="Daum C."/>
            <person name="Ezra D."/>
            <person name="Gonzalez J."/>
            <person name="Henrissat B."/>
            <person name="Kuo A."/>
            <person name="Liang C."/>
            <person name="Lipzen A."/>
            <person name="Lutzoni F."/>
            <person name="Magnuson J."/>
            <person name="Mondo S."/>
            <person name="Nolan M."/>
            <person name="Ohm R."/>
            <person name="Pangilinan J."/>
            <person name="Park H.-J."/>
            <person name="Ramirez L."/>
            <person name="Alfaro M."/>
            <person name="Sun H."/>
            <person name="Tritt A."/>
            <person name="Yoshinaga Y."/>
            <person name="Zwiers L.-H."/>
            <person name="Turgeon B."/>
            <person name="Goodwin S."/>
            <person name="Spatafora J."/>
            <person name="Crous P."/>
            <person name="Grigoriev I."/>
        </authorList>
    </citation>
    <scope>NUCLEOTIDE SEQUENCE</scope>
    <source>
        <strain evidence="2">CBS 207.26</strain>
    </source>
</reference>
<feature type="compositionally biased region" description="Polar residues" evidence="1">
    <location>
        <begin position="7"/>
        <end position="41"/>
    </location>
</feature>
<protein>
    <submittedName>
        <fullName evidence="2">Uncharacterized protein</fullName>
    </submittedName>
</protein>
<feature type="region of interest" description="Disordered" evidence="1">
    <location>
        <begin position="224"/>
        <end position="273"/>
    </location>
</feature>
<feature type="compositionally biased region" description="Basic and acidic residues" evidence="1">
    <location>
        <begin position="260"/>
        <end position="273"/>
    </location>
</feature>
<dbReference type="EMBL" id="ML994616">
    <property type="protein sequence ID" value="KAF2191712.1"/>
    <property type="molecule type" value="Genomic_DNA"/>
</dbReference>
<feature type="region of interest" description="Disordered" evidence="1">
    <location>
        <begin position="93"/>
        <end position="147"/>
    </location>
</feature>
<evidence type="ECO:0000313" key="2">
    <source>
        <dbReference type="EMBL" id="KAF2191712.1"/>
    </source>
</evidence>
<proteinExistence type="predicted"/>
<sequence length="273" mass="31640">MRPSPHLHTSQVVQQRDMQGRNEQSQAHNANFAYSNPQTPSELHPAQSAHQHIRGQSIAEQFRAQNSRDHEFDARNRERDIGRDLSHRADVLREPLLSNSQHRTTAAPVPSHQDLRYQIHPQQDRGYDPPGSHTPFSRSEHPQHPSLQHAHHSLLVDNDHAVLGQRQQDGPTSQQHRHRDERERLADRIHEGQAHQQARMRGDEYVRELDARYREELIRRERDARYPGPTPPAGPVFGQHGQEQAPESGGPRDWASAVRPEGRWRRDEYMRDS</sequence>